<evidence type="ECO:0000259" key="1">
    <source>
        <dbReference type="Pfam" id="PF00535"/>
    </source>
</evidence>
<organism evidence="2 3">
    <name type="scientific">Spirosoma agri</name>
    <dbReference type="NCBI Taxonomy" id="1987381"/>
    <lineage>
        <taxon>Bacteria</taxon>
        <taxon>Pseudomonadati</taxon>
        <taxon>Bacteroidota</taxon>
        <taxon>Cytophagia</taxon>
        <taxon>Cytophagales</taxon>
        <taxon>Cytophagaceae</taxon>
        <taxon>Spirosoma</taxon>
    </lineage>
</organism>
<reference evidence="2 3" key="1">
    <citation type="submission" date="2020-02" db="EMBL/GenBank/DDBJ databases">
        <title>Draft genome sequence of two Spirosoma agri KCTC 52727 and Spirosoma terrae KCTC 52035.</title>
        <authorList>
            <person name="Rojas J."/>
            <person name="Ambika Manirajan B."/>
            <person name="Ratering S."/>
            <person name="Suarez C."/>
            <person name="Schnell S."/>
        </authorList>
    </citation>
    <scope>NUCLEOTIDE SEQUENCE [LARGE SCALE GENOMIC DNA]</scope>
    <source>
        <strain evidence="2 3">KCTC 52727</strain>
    </source>
</reference>
<dbReference type="AlphaFoldDB" id="A0A6M0IKQ5"/>
<dbReference type="SUPFAM" id="SSF53448">
    <property type="entry name" value="Nucleotide-diphospho-sugar transferases"/>
    <property type="match status" value="1"/>
</dbReference>
<dbReference type="EMBL" id="JAAGNZ010000002">
    <property type="protein sequence ID" value="NEU68859.1"/>
    <property type="molecule type" value="Genomic_DNA"/>
</dbReference>
<sequence length="285" mass="32515">MQESNLNETIAGVVVLYNSGVEVINNINTYIDQIKKLYVIDNSDSPNLDLVNQLQSFRSIVYIPNIGNYGVADALNIAAHRAINDNFTYLLTMDDDSRAPSNMISSMIDFINNYANPEELGIVSVDHSGSLSADAYKEVNLTMTSGNLLSLHAYQKVGPFNKNLFIDHVDHEYNLRLYLNKFKIIEITNLKLNHKLGTVKKFNLYTLNISYISHNPVRLYYFIRNAIYISRTYFNINPKVCLFLLQLSVKEIVKSSLLEDHKYLRLMYIKKALSAGWQGRLGKLS</sequence>
<proteinExistence type="predicted"/>
<name>A0A6M0IKQ5_9BACT</name>
<dbReference type="Proteomes" id="UP000477386">
    <property type="component" value="Unassembled WGS sequence"/>
</dbReference>
<dbReference type="InterPro" id="IPR029044">
    <property type="entry name" value="Nucleotide-diphossugar_trans"/>
</dbReference>
<protein>
    <submittedName>
        <fullName evidence="2">Glycosyltransferase</fullName>
    </submittedName>
</protein>
<dbReference type="RefSeq" id="WP_164041355.1">
    <property type="nucleotide sequence ID" value="NZ_JAAGNZ010000002.1"/>
</dbReference>
<gene>
    <name evidence="2" type="ORF">GK091_18375</name>
</gene>
<accession>A0A6M0IKQ5</accession>
<dbReference type="InterPro" id="IPR001173">
    <property type="entry name" value="Glyco_trans_2-like"/>
</dbReference>
<evidence type="ECO:0000313" key="3">
    <source>
        <dbReference type="Proteomes" id="UP000477386"/>
    </source>
</evidence>
<evidence type="ECO:0000313" key="2">
    <source>
        <dbReference type="EMBL" id="NEU68859.1"/>
    </source>
</evidence>
<dbReference type="GO" id="GO:0016740">
    <property type="term" value="F:transferase activity"/>
    <property type="evidence" value="ECO:0007669"/>
    <property type="project" value="UniProtKB-KW"/>
</dbReference>
<keyword evidence="3" id="KW-1185">Reference proteome</keyword>
<dbReference type="Gene3D" id="3.90.550.10">
    <property type="entry name" value="Spore Coat Polysaccharide Biosynthesis Protein SpsA, Chain A"/>
    <property type="match status" value="1"/>
</dbReference>
<dbReference type="Pfam" id="PF00535">
    <property type="entry name" value="Glycos_transf_2"/>
    <property type="match status" value="1"/>
</dbReference>
<comment type="caution">
    <text evidence="2">The sequence shown here is derived from an EMBL/GenBank/DDBJ whole genome shotgun (WGS) entry which is preliminary data.</text>
</comment>
<keyword evidence="2" id="KW-0808">Transferase</keyword>
<feature type="domain" description="Glycosyltransferase 2-like" evidence="1">
    <location>
        <begin position="13"/>
        <end position="113"/>
    </location>
</feature>